<protein>
    <recommendedName>
        <fullName evidence="8">F-actin-capping protein subunit beta</fullName>
    </recommendedName>
</protein>
<dbReference type="Proteomes" id="UP000614601">
    <property type="component" value="Unassembled WGS sequence"/>
</dbReference>
<reference evidence="9" key="1">
    <citation type="submission" date="2020-09" db="EMBL/GenBank/DDBJ databases">
        <authorList>
            <person name="Kikuchi T."/>
        </authorList>
    </citation>
    <scope>NUCLEOTIDE SEQUENCE</scope>
    <source>
        <strain evidence="9">SH1</strain>
    </source>
</reference>
<dbReference type="SUPFAM" id="SSF48690">
    <property type="entry name" value="Epsilon subunit of mitochondrial F1F0-ATP synthase"/>
    <property type="match status" value="1"/>
</dbReference>
<evidence type="ECO:0000256" key="5">
    <source>
        <dbReference type="ARBA" id="ARBA00022490"/>
    </source>
</evidence>
<proteinExistence type="inferred from homology"/>
<evidence type="ECO:0000256" key="7">
    <source>
        <dbReference type="ARBA" id="ARBA00023212"/>
    </source>
</evidence>
<dbReference type="SUPFAM" id="SSF90096">
    <property type="entry name" value="Subunits of heterodimeric actin filament capping protein Capz"/>
    <property type="match status" value="1"/>
</dbReference>
<dbReference type="GO" id="GO:0005743">
    <property type="term" value="C:mitochondrial inner membrane"/>
    <property type="evidence" value="ECO:0007669"/>
    <property type="project" value="InterPro"/>
</dbReference>
<dbReference type="GO" id="GO:0045259">
    <property type="term" value="C:proton-transporting ATP synthase complex"/>
    <property type="evidence" value="ECO:0007669"/>
    <property type="project" value="InterPro"/>
</dbReference>
<dbReference type="Gene3D" id="1.10.1620.20">
    <property type="entry name" value="ATP synthase, F1 complex, epsilon subunit superfamily, mitochondrial"/>
    <property type="match status" value="1"/>
</dbReference>
<dbReference type="GO" id="GO:0008290">
    <property type="term" value="C:F-actin capping protein complex"/>
    <property type="evidence" value="ECO:0007669"/>
    <property type="project" value="UniProtKB-UniRule"/>
</dbReference>
<evidence type="ECO:0000313" key="10">
    <source>
        <dbReference type="Proteomes" id="UP000614601"/>
    </source>
</evidence>
<evidence type="ECO:0000256" key="4">
    <source>
        <dbReference type="ARBA" id="ARBA00022467"/>
    </source>
</evidence>
<evidence type="ECO:0000256" key="6">
    <source>
        <dbReference type="ARBA" id="ARBA00023203"/>
    </source>
</evidence>
<comment type="function">
    <text evidence="8">F-actin-capping proteins bind in a Ca(2+)-independent manner to the fast growing ends of actin filaments (barbed end) thereby blocking the exchange of subunits at these ends. Unlike other capping proteins (such as gelsolin and severin), these proteins do not sever actin filaments.</text>
</comment>
<evidence type="ECO:0000256" key="8">
    <source>
        <dbReference type="RuleBase" id="RU365078"/>
    </source>
</evidence>
<comment type="caution">
    <text evidence="9">The sequence shown here is derived from an EMBL/GenBank/DDBJ whole genome shotgun (WGS) entry which is preliminary data.</text>
</comment>
<evidence type="ECO:0000256" key="3">
    <source>
        <dbReference type="ARBA" id="ARBA00009502"/>
    </source>
</evidence>
<gene>
    <name evidence="9" type="ORF">BOKJ2_LOCUS3058</name>
</gene>
<evidence type="ECO:0000256" key="2">
    <source>
        <dbReference type="ARBA" id="ARBA00006039"/>
    </source>
</evidence>
<dbReference type="AlphaFoldDB" id="A0A811K507"/>
<dbReference type="FunFam" id="1.20.58.570:FF:000001">
    <property type="entry name" value="F-actin-capping protein subunit beta"/>
    <property type="match status" value="1"/>
</dbReference>
<dbReference type="Gene3D" id="3.90.1150.210">
    <property type="entry name" value="F-actin capping protein, beta subunit"/>
    <property type="match status" value="1"/>
</dbReference>
<dbReference type="GO" id="GO:0030036">
    <property type="term" value="P:actin cytoskeleton organization"/>
    <property type="evidence" value="ECO:0007669"/>
    <property type="project" value="InterPro"/>
</dbReference>
<keyword evidence="10" id="KW-1185">Reference proteome</keyword>
<dbReference type="PANTHER" id="PTHR10619">
    <property type="entry name" value="F-ACTIN-CAPPING PROTEIN SUBUNIT BETA"/>
    <property type="match status" value="1"/>
</dbReference>
<evidence type="ECO:0000256" key="1">
    <source>
        <dbReference type="ARBA" id="ARBA00004245"/>
    </source>
</evidence>
<dbReference type="EMBL" id="CAJFCW020000002">
    <property type="protein sequence ID" value="CAG9090824.1"/>
    <property type="molecule type" value="Genomic_DNA"/>
</dbReference>
<dbReference type="PANTHER" id="PTHR10619:SF0">
    <property type="entry name" value="F-ACTIN-CAPPING PROTEIN SUBUNIT BETA ISOFORMS 1 AND 2"/>
    <property type="match status" value="1"/>
</dbReference>
<dbReference type="GO" id="GO:0010591">
    <property type="term" value="P:regulation of lamellipodium assembly"/>
    <property type="evidence" value="ECO:0007669"/>
    <property type="project" value="TreeGrafter"/>
</dbReference>
<evidence type="ECO:0000313" key="9">
    <source>
        <dbReference type="EMBL" id="CAD5210179.1"/>
    </source>
</evidence>
<keyword evidence="5 8" id="KW-0963">Cytoplasm</keyword>
<dbReference type="Pfam" id="PF04627">
    <property type="entry name" value="ATP-synt_Eps"/>
    <property type="match status" value="1"/>
</dbReference>
<keyword evidence="7 8" id="KW-0206">Cytoskeleton</keyword>
<comment type="subunit">
    <text evidence="8">Heterodimer of an alpha and a beta subunit.</text>
</comment>
<dbReference type="InterPro" id="IPR019771">
    <property type="entry name" value="F-actin_capping_bsu_CS"/>
</dbReference>
<dbReference type="GO" id="GO:0051015">
    <property type="term" value="F:actin filament binding"/>
    <property type="evidence" value="ECO:0007669"/>
    <property type="project" value="TreeGrafter"/>
</dbReference>
<dbReference type="InterPro" id="IPR042276">
    <property type="entry name" value="CapZ_alpha/beta_2"/>
</dbReference>
<dbReference type="GO" id="GO:0000902">
    <property type="term" value="P:cell morphogenesis"/>
    <property type="evidence" value="ECO:0007669"/>
    <property type="project" value="TreeGrafter"/>
</dbReference>
<dbReference type="GO" id="GO:0051490">
    <property type="term" value="P:negative regulation of filopodium assembly"/>
    <property type="evidence" value="ECO:0007669"/>
    <property type="project" value="TreeGrafter"/>
</dbReference>
<dbReference type="Proteomes" id="UP000783686">
    <property type="component" value="Unassembled WGS sequence"/>
</dbReference>
<sequence>MTNPRLDTSLDLMRRLPPQKCSKHVTDVVSLAPDLCSDILSMVDQPLQVAKDKETGREYLLCDYNRDMDSYRSPWSNAYDPPLDEAIYPGEELRKMEIEANALFQAYVDMYFEGGVSSVYFWEVDQSIAGVFLIKKKNEGLKGVHGCWDSIHVIEYKPQKHVKYKLTSTVILWLQTENDGVGEMSVGGSMTRQNESDVVVDDQNSHLANIGRLIEDNENKMRSLLNDIYFGKTREVVGSLRTIDSATELGLKEKLAEELRDAIQNNSSKNSILKMSAWRAAGLTYLRYSQVAASVVRKCVKPPQTGRAPAPPAEATLKLTFWENGKPKTAA</sequence>
<dbReference type="Gene3D" id="1.20.58.570">
    <property type="match status" value="1"/>
</dbReference>
<accession>A0A811K507</accession>
<dbReference type="OrthoDB" id="9979678at2759"/>
<dbReference type="CDD" id="cd12153">
    <property type="entry name" value="F1-ATPase_epsilon"/>
    <property type="match status" value="1"/>
</dbReference>
<dbReference type="InterPro" id="IPR043175">
    <property type="entry name" value="CAPZB_N"/>
</dbReference>
<dbReference type="EMBL" id="CAJFDH010000002">
    <property type="protein sequence ID" value="CAD5210179.1"/>
    <property type="molecule type" value="Genomic_DNA"/>
</dbReference>
<dbReference type="InterPro" id="IPR036742">
    <property type="entry name" value="ATP_synth_F1_esu_sf_mt"/>
</dbReference>
<comment type="similarity">
    <text evidence="2 8">Belongs to the F-actin-capping protein beta subunit family.</text>
</comment>
<dbReference type="Pfam" id="PF01115">
    <property type="entry name" value="F_actin_cap_B"/>
    <property type="match status" value="1"/>
</dbReference>
<organism evidence="9 10">
    <name type="scientific">Bursaphelenchus okinawaensis</name>
    <dbReference type="NCBI Taxonomy" id="465554"/>
    <lineage>
        <taxon>Eukaryota</taxon>
        <taxon>Metazoa</taxon>
        <taxon>Ecdysozoa</taxon>
        <taxon>Nematoda</taxon>
        <taxon>Chromadorea</taxon>
        <taxon>Rhabditida</taxon>
        <taxon>Tylenchina</taxon>
        <taxon>Tylenchomorpha</taxon>
        <taxon>Aphelenchoidea</taxon>
        <taxon>Aphelenchoididae</taxon>
        <taxon>Bursaphelenchus</taxon>
    </lineage>
</organism>
<dbReference type="InterPro" id="IPR037282">
    <property type="entry name" value="CapZ_alpha/beta"/>
</dbReference>
<dbReference type="GO" id="GO:0046933">
    <property type="term" value="F:proton-transporting ATP synthase activity, rotational mechanism"/>
    <property type="evidence" value="ECO:0007669"/>
    <property type="project" value="InterPro"/>
</dbReference>
<keyword evidence="6 8" id="KW-0009">Actin-binding</keyword>
<dbReference type="PRINTS" id="PR00192">
    <property type="entry name" value="FACTINCAPB"/>
</dbReference>
<comment type="subcellular location">
    <subcellularLocation>
        <location evidence="1 8">Cytoplasm</location>
        <location evidence="1 8">Cytoskeleton</location>
    </subcellularLocation>
</comment>
<keyword evidence="4 8" id="KW-0117">Actin capping</keyword>
<dbReference type="PROSITE" id="PS00231">
    <property type="entry name" value="F_ACTIN_CAPPING_BETA"/>
    <property type="match status" value="1"/>
</dbReference>
<dbReference type="GO" id="GO:0051016">
    <property type="term" value="P:barbed-end actin filament capping"/>
    <property type="evidence" value="ECO:0007669"/>
    <property type="project" value="UniProtKB-UniRule"/>
</dbReference>
<dbReference type="InterPro" id="IPR001698">
    <property type="entry name" value="CAPZB"/>
</dbReference>
<dbReference type="InterPro" id="IPR006721">
    <property type="entry name" value="ATP_synth_F1_esu_mt"/>
</dbReference>
<name>A0A811K507_9BILA</name>
<comment type="similarity">
    <text evidence="3">Belongs to the eukaryotic ATPase epsilon family.</text>
</comment>